<evidence type="ECO:0000256" key="1">
    <source>
        <dbReference type="ARBA" id="ARBA00004429"/>
    </source>
</evidence>
<keyword evidence="2" id="KW-1003">Cell membrane</keyword>
<evidence type="ECO:0000256" key="4">
    <source>
        <dbReference type="ARBA" id="ARBA00022741"/>
    </source>
</evidence>
<dbReference type="InterPro" id="IPR003439">
    <property type="entry name" value="ABC_transporter-like_ATP-bd"/>
</dbReference>
<accession>A0AB73B9I3</accession>
<dbReference type="Gene3D" id="3.40.50.300">
    <property type="entry name" value="P-loop containing nucleotide triphosphate hydrolases"/>
    <property type="match status" value="1"/>
</dbReference>
<dbReference type="InterPro" id="IPR003593">
    <property type="entry name" value="AAA+_ATPase"/>
</dbReference>
<dbReference type="NCBIfam" id="TIGR02868">
    <property type="entry name" value="CydC"/>
    <property type="match status" value="1"/>
</dbReference>
<dbReference type="PANTHER" id="PTHR24221">
    <property type="entry name" value="ATP-BINDING CASSETTE SUB-FAMILY B"/>
    <property type="match status" value="1"/>
</dbReference>
<proteinExistence type="inferred from homology"/>
<comment type="caution">
    <text evidence="13">The sequence shown here is derived from an EMBL/GenBank/DDBJ whole genome shotgun (WGS) entry which is preliminary data.</text>
</comment>
<evidence type="ECO:0000256" key="2">
    <source>
        <dbReference type="ARBA" id="ARBA00022519"/>
    </source>
</evidence>
<dbReference type="InterPro" id="IPR011527">
    <property type="entry name" value="ABC1_TM_dom"/>
</dbReference>
<evidence type="ECO:0000256" key="10">
    <source>
        <dbReference type="SAM" id="Phobius"/>
    </source>
</evidence>
<dbReference type="AlphaFoldDB" id="A0AB73B9I3"/>
<keyword evidence="3 10" id="KW-0812">Transmembrane</keyword>
<dbReference type="PROSITE" id="PS50929">
    <property type="entry name" value="ABC_TM1F"/>
    <property type="match status" value="1"/>
</dbReference>
<evidence type="ECO:0000313" key="14">
    <source>
        <dbReference type="Proteomes" id="UP000315353"/>
    </source>
</evidence>
<dbReference type="Proteomes" id="UP000315353">
    <property type="component" value="Unassembled WGS sequence"/>
</dbReference>
<dbReference type="GO" id="GO:0016887">
    <property type="term" value="F:ATP hydrolysis activity"/>
    <property type="evidence" value="ECO:0007669"/>
    <property type="project" value="InterPro"/>
</dbReference>
<organism evidence="13 14">
    <name type="scientific">Corynebacterium flavescens</name>
    <dbReference type="NCBI Taxonomy" id="28028"/>
    <lineage>
        <taxon>Bacteria</taxon>
        <taxon>Bacillati</taxon>
        <taxon>Actinomycetota</taxon>
        <taxon>Actinomycetes</taxon>
        <taxon>Mycobacteriales</taxon>
        <taxon>Corynebacteriaceae</taxon>
        <taxon>Corynebacterium</taxon>
    </lineage>
</organism>
<dbReference type="GO" id="GO:0034040">
    <property type="term" value="F:ATPase-coupled lipid transmembrane transporter activity"/>
    <property type="evidence" value="ECO:0007669"/>
    <property type="project" value="TreeGrafter"/>
</dbReference>
<dbReference type="Pfam" id="PF00005">
    <property type="entry name" value="ABC_tran"/>
    <property type="match status" value="1"/>
</dbReference>
<evidence type="ECO:0000256" key="6">
    <source>
        <dbReference type="ARBA" id="ARBA00022967"/>
    </source>
</evidence>
<feature type="transmembrane region" description="Helical" evidence="10">
    <location>
        <begin position="148"/>
        <end position="168"/>
    </location>
</feature>
<keyword evidence="8 10" id="KW-0472">Membrane</keyword>
<dbReference type="PROSITE" id="PS00211">
    <property type="entry name" value="ABC_TRANSPORTER_1"/>
    <property type="match status" value="1"/>
</dbReference>
<feature type="domain" description="ABC transporter" evidence="11">
    <location>
        <begin position="334"/>
        <end position="530"/>
    </location>
</feature>
<feature type="transmembrane region" description="Helical" evidence="10">
    <location>
        <begin position="250"/>
        <end position="277"/>
    </location>
</feature>
<dbReference type="InterPro" id="IPR027417">
    <property type="entry name" value="P-loop_NTPase"/>
</dbReference>
<name>A0AB73B9I3_CORFL</name>
<dbReference type="InterPro" id="IPR036640">
    <property type="entry name" value="ABC1_TM_sf"/>
</dbReference>
<dbReference type="SMART" id="SM00382">
    <property type="entry name" value="AAA"/>
    <property type="match status" value="1"/>
</dbReference>
<dbReference type="SUPFAM" id="SSF90123">
    <property type="entry name" value="ABC transporter transmembrane region"/>
    <property type="match status" value="1"/>
</dbReference>
<dbReference type="EMBL" id="BJNB01000033">
    <property type="protein sequence ID" value="GEB98407.1"/>
    <property type="molecule type" value="Genomic_DNA"/>
</dbReference>
<comment type="similarity">
    <text evidence="9">Belongs to the ABC transporter superfamily. Siderophore-Fe(3+) uptake transporter (SIUT) (TC 3.A.1.21) family.</text>
</comment>
<keyword evidence="7 10" id="KW-1133">Transmembrane helix</keyword>
<feature type="transmembrane region" description="Helical" evidence="10">
    <location>
        <begin position="33"/>
        <end position="60"/>
    </location>
</feature>
<dbReference type="PROSITE" id="PS50893">
    <property type="entry name" value="ABC_TRANSPORTER_2"/>
    <property type="match status" value="1"/>
</dbReference>
<evidence type="ECO:0000259" key="11">
    <source>
        <dbReference type="PROSITE" id="PS50893"/>
    </source>
</evidence>
<comment type="subcellular location">
    <subcellularLocation>
        <location evidence="1">Cell inner membrane</location>
        <topology evidence="1">Multi-pass membrane protein</topology>
    </subcellularLocation>
</comment>
<evidence type="ECO:0000256" key="5">
    <source>
        <dbReference type="ARBA" id="ARBA00022840"/>
    </source>
</evidence>
<dbReference type="GeneID" id="82881133"/>
<evidence type="ECO:0000256" key="7">
    <source>
        <dbReference type="ARBA" id="ARBA00022989"/>
    </source>
</evidence>
<keyword evidence="2" id="KW-0997">Cell inner membrane</keyword>
<dbReference type="PANTHER" id="PTHR24221:SF654">
    <property type="entry name" value="ATP-BINDING CASSETTE SUB-FAMILY B MEMBER 6"/>
    <property type="match status" value="1"/>
</dbReference>
<evidence type="ECO:0000313" key="13">
    <source>
        <dbReference type="EMBL" id="GEB98407.1"/>
    </source>
</evidence>
<dbReference type="InterPro" id="IPR014223">
    <property type="entry name" value="ABC_CydC/D"/>
</dbReference>
<evidence type="ECO:0000256" key="9">
    <source>
        <dbReference type="ARBA" id="ARBA00023455"/>
    </source>
</evidence>
<protein>
    <submittedName>
        <fullName evidence="13">Thiol reductant ABC exporter subunit CydC</fullName>
    </submittedName>
</protein>
<dbReference type="Gene3D" id="1.20.1560.10">
    <property type="entry name" value="ABC transporter type 1, transmembrane domain"/>
    <property type="match status" value="1"/>
</dbReference>
<dbReference type="GO" id="GO:0045454">
    <property type="term" value="P:cell redox homeostasis"/>
    <property type="evidence" value="ECO:0007669"/>
    <property type="project" value="InterPro"/>
</dbReference>
<feature type="domain" description="ABC transmembrane type-1" evidence="12">
    <location>
        <begin position="36"/>
        <end position="314"/>
    </location>
</feature>
<dbReference type="GO" id="GO:0005524">
    <property type="term" value="F:ATP binding"/>
    <property type="evidence" value="ECO:0007669"/>
    <property type="project" value="UniProtKB-KW"/>
</dbReference>
<keyword evidence="5" id="KW-0067">ATP-binding</keyword>
<reference evidence="13 14" key="1">
    <citation type="submission" date="2019-06" db="EMBL/GenBank/DDBJ databases">
        <title>Whole genome shotgun sequence of Corynebacterium flavescens NBRC 14136.</title>
        <authorList>
            <person name="Hosoyama A."/>
            <person name="Uohara A."/>
            <person name="Ohji S."/>
            <person name="Ichikawa N."/>
        </authorList>
    </citation>
    <scope>NUCLEOTIDE SEQUENCE [LARGE SCALE GENOMIC DNA]</scope>
    <source>
        <strain evidence="13 14">NBRC 14136</strain>
    </source>
</reference>
<gene>
    <name evidence="13" type="ORF">CFL01nite_19020</name>
</gene>
<sequence length="531" mass="55773">MPTLKEPRAQRRAEPATASQLRFLLATCGLRPLTLVAAILLSSLALMAALALAMTSGWLITRAWQAPPVLELSVAVTSVRALGISRAVFRYADRLYAHRVALNATTRLRAAIFSALITRQVDLGTRGRAHVRLVDDADKTTNLIVRTLIPCGVAALMSLVALVCAAALSWPAAVVMAAAFAVTGVAVPLLVARASRSSQAAATSNAFTEALDSTLHNRVEFAAAGRDELLRAAADSASRRDTAARISADIPLAVADALATAASGAAAVGVLACAVAFYDGNPMWMGTLVLLALSAFEAHATLPQAAQTWQEATGSIHSLAAVLAAPARPQPQQTPTDEVRARGLQTEFGDEEWDFDALPGQRVVIRGRSGAGKTMLLETIAGMREPVSGTVTRPASCVLSAEDAWVFSTSVRENLRVGAPSASEALMRETLDAVGFELGLDTLLADGAESLSSGQRRRLLLARALCTDAQVLLLDEPTEHIAAEDSARLLTMLLKQRLPGALASRTVIVVTHSPGPVGIEVFPRPTEDAAS</sequence>
<keyword evidence="4" id="KW-0547">Nucleotide-binding</keyword>
<evidence type="ECO:0000256" key="8">
    <source>
        <dbReference type="ARBA" id="ARBA00023136"/>
    </source>
</evidence>
<keyword evidence="6" id="KW-1278">Translocase</keyword>
<dbReference type="GO" id="GO:0140359">
    <property type="term" value="F:ABC-type transporter activity"/>
    <property type="evidence" value="ECO:0007669"/>
    <property type="project" value="InterPro"/>
</dbReference>
<evidence type="ECO:0000256" key="3">
    <source>
        <dbReference type="ARBA" id="ARBA00022692"/>
    </source>
</evidence>
<dbReference type="InterPro" id="IPR039421">
    <property type="entry name" value="Type_1_exporter"/>
</dbReference>
<evidence type="ECO:0000259" key="12">
    <source>
        <dbReference type="PROSITE" id="PS50929"/>
    </source>
</evidence>
<dbReference type="InterPro" id="IPR017871">
    <property type="entry name" value="ABC_transporter-like_CS"/>
</dbReference>
<dbReference type="GO" id="GO:0034775">
    <property type="term" value="P:glutathione transmembrane transport"/>
    <property type="evidence" value="ECO:0007669"/>
    <property type="project" value="InterPro"/>
</dbReference>
<dbReference type="GO" id="GO:0005886">
    <property type="term" value="C:plasma membrane"/>
    <property type="evidence" value="ECO:0007669"/>
    <property type="project" value="UniProtKB-SubCell"/>
</dbReference>
<feature type="transmembrane region" description="Helical" evidence="10">
    <location>
        <begin position="174"/>
        <end position="192"/>
    </location>
</feature>
<dbReference type="SUPFAM" id="SSF52540">
    <property type="entry name" value="P-loop containing nucleoside triphosphate hydrolases"/>
    <property type="match status" value="1"/>
</dbReference>
<dbReference type="RefSeq" id="WP_084559200.1">
    <property type="nucleotide sequence ID" value="NZ_BJNB01000033.1"/>
</dbReference>